<evidence type="ECO:0000256" key="3">
    <source>
        <dbReference type="ARBA" id="ARBA00022670"/>
    </source>
</evidence>
<feature type="domain" description="USP" evidence="9">
    <location>
        <begin position="314"/>
        <end position="881"/>
    </location>
</feature>
<organism evidence="10 11">
    <name type="scientific">Colocasia esculenta</name>
    <name type="common">Wild taro</name>
    <name type="synonym">Arum esculentum</name>
    <dbReference type="NCBI Taxonomy" id="4460"/>
    <lineage>
        <taxon>Eukaryota</taxon>
        <taxon>Viridiplantae</taxon>
        <taxon>Streptophyta</taxon>
        <taxon>Embryophyta</taxon>
        <taxon>Tracheophyta</taxon>
        <taxon>Spermatophyta</taxon>
        <taxon>Magnoliopsida</taxon>
        <taxon>Liliopsida</taxon>
        <taxon>Araceae</taxon>
        <taxon>Aroideae</taxon>
        <taxon>Colocasieae</taxon>
        <taxon>Colocasia</taxon>
    </lineage>
</organism>
<feature type="region of interest" description="Disordered" evidence="8">
    <location>
        <begin position="1"/>
        <end position="50"/>
    </location>
</feature>
<dbReference type="PROSITE" id="PS00973">
    <property type="entry name" value="USP_2"/>
    <property type="match status" value="1"/>
</dbReference>
<feature type="compositionally biased region" description="Pro residues" evidence="8">
    <location>
        <begin position="20"/>
        <end position="36"/>
    </location>
</feature>
<dbReference type="GO" id="GO:0016579">
    <property type="term" value="P:protein deubiquitination"/>
    <property type="evidence" value="ECO:0007669"/>
    <property type="project" value="InterPro"/>
</dbReference>
<dbReference type="SUPFAM" id="SSF54001">
    <property type="entry name" value="Cysteine proteinases"/>
    <property type="match status" value="1"/>
</dbReference>
<evidence type="ECO:0000256" key="1">
    <source>
        <dbReference type="ARBA" id="ARBA00000707"/>
    </source>
</evidence>
<dbReference type="EC" id="3.4.19.12" evidence="7"/>
<dbReference type="Proteomes" id="UP000652761">
    <property type="component" value="Unassembled WGS sequence"/>
</dbReference>
<dbReference type="Pfam" id="PF25242">
    <property type="entry name" value="Ubiquitin_UBP8"/>
    <property type="match status" value="1"/>
</dbReference>
<dbReference type="PROSITE" id="PS50235">
    <property type="entry name" value="USP_3"/>
    <property type="match status" value="1"/>
</dbReference>
<accession>A0A843W4Z3</accession>
<keyword evidence="5 7" id="KW-0378">Hydrolase</keyword>
<dbReference type="Gene3D" id="3.90.70.10">
    <property type="entry name" value="Cysteine proteinases"/>
    <property type="match status" value="2"/>
</dbReference>
<reference evidence="10" key="1">
    <citation type="submission" date="2017-07" db="EMBL/GenBank/DDBJ databases">
        <title>Taro Niue Genome Assembly and Annotation.</title>
        <authorList>
            <person name="Atibalentja N."/>
            <person name="Keating K."/>
            <person name="Fields C.J."/>
        </authorList>
    </citation>
    <scope>NUCLEOTIDE SEQUENCE</scope>
    <source>
        <strain evidence="10">Niue_2</strain>
        <tissue evidence="10">Leaf</tissue>
    </source>
</reference>
<keyword evidence="6 7" id="KW-0788">Thiol protease</keyword>
<dbReference type="InterPro" id="IPR057372">
    <property type="entry name" value="Ubiquitin_UBP8/5"/>
</dbReference>
<dbReference type="GO" id="GO:0004843">
    <property type="term" value="F:cysteine-type deubiquitinase activity"/>
    <property type="evidence" value="ECO:0007669"/>
    <property type="project" value="UniProtKB-UniRule"/>
</dbReference>
<name>A0A843W4Z3_COLES</name>
<dbReference type="PANTHER" id="PTHR21646">
    <property type="entry name" value="UBIQUITIN CARBOXYL-TERMINAL HYDROLASE"/>
    <property type="match status" value="1"/>
</dbReference>
<evidence type="ECO:0000256" key="2">
    <source>
        <dbReference type="ARBA" id="ARBA00009085"/>
    </source>
</evidence>
<evidence type="ECO:0000256" key="7">
    <source>
        <dbReference type="RuleBase" id="RU366025"/>
    </source>
</evidence>
<dbReference type="InterPro" id="IPR050185">
    <property type="entry name" value="Ub_carboxyl-term_hydrolase"/>
</dbReference>
<dbReference type="OrthoDB" id="292964at2759"/>
<comment type="caution">
    <text evidence="10">The sequence shown here is derived from an EMBL/GenBank/DDBJ whole genome shotgun (WGS) entry which is preliminary data.</text>
</comment>
<dbReference type="GO" id="GO:0006508">
    <property type="term" value="P:proteolysis"/>
    <property type="evidence" value="ECO:0007669"/>
    <property type="project" value="UniProtKB-KW"/>
</dbReference>
<dbReference type="PANTHER" id="PTHR21646:SF24">
    <property type="entry name" value="UBIQUITIN CARBOXYL-TERMINAL HYDROLASE"/>
    <property type="match status" value="1"/>
</dbReference>
<comment type="catalytic activity">
    <reaction evidence="1 7">
        <text>Thiol-dependent hydrolysis of ester, thioester, amide, peptide and isopeptide bonds formed by the C-terminal Gly of ubiquitin (a 76-residue protein attached to proteins as an intracellular targeting signal).</text>
        <dbReference type="EC" id="3.4.19.12"/>
    </reaction>
</comment>
<evidence type="ECO:0000256" key="6">
    <source>
        <dbReference type="ARBA" id="ARBA00022807"/>
    </source>
</evidence>
<dbReference type="InterPro" id="IPR001394">
    <property type="entry name" value="Peptidase_C19_UCH"/>
</dbReference>
<comment type="similarity">
    <text evidence="2 7">Belongs to the peptidase C19 family.</text>
</comment>
<sequence length="890" mass="100105">MDGPAPEEDAAFPTGDPDRPPSCPHPATASPPPPSPSVGQQDDGEDDDDGKVYIVPYRWLREARESSSGDAGTSTGSRGILYTASAAASSYRGAMKFINFFNSDLVFNLRREEDSRQDESEAEVSGRSYALVRTDMWLQALRWHDESNTAMKDDITNFSACEDKAVDTFTLNLRISVAREANMMIAKISKKDNIAESYKKASKIFNVDSELVHIWDFSGQTTLIFMNERNKLHQDCQRQLEQETLLEMQVFGLTESLSSQTELKKDDSAIQQLKKVSSYGGSLLCNGRTSDLDSDSVLTNGYSTSRMPAPLGLTGLENLGNTCFMNSAIQCLAHTPQLVEYFLGDYSKETNSQNPLGMGGELALAFGELLRKLWSLERMSVELLAFLLDGLHEDLNRVKCKRYVEVKDAPDRTDEEVADEYWSNHLARNNSIIVDICQGQYRSTLVCPICSKVSVTFDPFMYLSLPLPSTTMRTMTVTVFSTDGCAKPFPYTISVPKYGKCKDLIHSLSVSCSLRDDESLLLTEVYNNRIIRYLDDLSDAISLVRDEDRLAAYRLVKDHEKFSSVVFMHQHEENGFNDKKIYQPFGVPLLTKLSDNVNGSTVQEVFLGLIKPFLNSRDDSVGIQGNHDSHCNDEFTEININSPTSECEGTGKVVPEGSCSGSQLEFHITDQRGHTIHSKIEVSEQVLLTVSRKLLHVLVSWPDEMMREYDMSLLNSLPEIHKFQSLRKQPQESISLYSCLEAFLKVEPLGPDDMYCPSCKVHQQASKKLDLWRLPDVLVVHLKRFSYSRFTKNKLETLVDFPIHDFDLSSYVTCENGQHPSLYTLYAVSNHYGSMGGGHYTAFVHHAGDGRWYDFDDRHVLPISEESVKTSAAYVLFYKKVQTTVPETDQ</sequence>
<proteinExistence type="inferred from homology"/>
<dbReference type="PROSITE" id="PS00972">
    <property type="entry name" value="USP_1"/>
    <property type="match status" value="1"/>
</dbReference>
<dbReference type="CDD" id="cd02674">
    <property type="entry name" value="Peptidase_C19R"/>
    <property type="match status" value="1"/>
</dbReference>
<keyword evidence="11" id="KW-1185">Reference proteome</keyword>
<protein>
    <recommendedName>
        <fullName evidence="7">Ubiquitin carboxyl-terminal hydrolase</fullName>
        <ecNumber evidence="7">3.4.19.12</ecNumber>
    </recommendedName>
</protein>
<dbReference type="EMBL" id="NMUH01003315">
    <property type="protein sequence ID" value="MQM04952.1"/>
    <property type="molecule type" value="Genomic_DNA"/>
</dbReference>
<evidence type="ECO:0000313" key="11">
    <source>
        <dbReference type="Proteomes" id="UP000652761"/>
    </source>
</evidence>
<evidence type="ECO:0000256" key="8">
    <source>
        <dbReference type="SAM" id="MobiDB-lite"/>
    </source>
</evidence>
<keyword evidence="3 7" id="KW-0645">Protease</keyword>
<evidence type="ECO:0000313" key="10">
    <source>
        <dbReference type="EMBL" id="MQM04952.1"/>
    </source>
</evidence>
<gene>
    <name evidence="10" type="ORF">Taro_037752</name>
</gene>
<dbReference type="InterPro" id="IPR028889">
    <property type="entry name" value="USP"/>
</dbReference>
<evidence type="ECO:0000259" key="9">
    <source>
        <dbReference type="PROSITE" id="PS50235"/>
    </source>
</evidence>
<comment type="function">
    <text evidence="7">Recognizes and hydrolyzes the peptide bond at the C-terminal Gly of ubiquitin. Involved in the processing of poly-ubiquitin precursors as well as that of ubiquitinated proteins.</text>
</comment>
<dbReference type="AlphaFoldDB" id="A0A843W4Z3"/>
<keyword evidence="4 7" id="KW-0833">Ubl conjugation pathway</keyword>
<feature type="compositionally biased region" description="Acidic residues" evidence="8">
    <location>
        <begin position="1"/>
        <end position="10"/>
    </location>
</feature>
<dbReference type="Pfam" id="PF00443">
    <property type="entry name" value="UCH"/>
    <property type="match status" value="2"/>
</dbReference>
<evidence type="ECO:0000256" key="5">
    <source>
        <dbReference type="ARBA" id="ARBA00022801"/>
    </source>
</evidence>
<evidence type="ECO:0000256" key="4">
    <source>
        <dbReference type="ARBA" id="ARBA00022786"/>
    </source>
</evidence>
<dbReference type="InterPro" id="IPR038765">
    <property type="entry name" value="Papain-like_cys_pep_sf"/>
</dbReference>
<dbReference type="InterPro" id="IPR018200">
    <property type="entry name" value="USP_CS"/>
</dbReference>